<name>A0A543PVR1_9MICO</name>
<protein>
    <submittedName>
        <fullName evidence="3">Tryptophan-associated transmembrane protein</fullName>
    </submittedName>
</protein>
<keyword evidence="2 3" id="KW-0812">Transmembrane</keyword>
<dbReference type="Pfam" id="PF09534">
    <property type="entry name" value="Trp_oprn_chp"/>
    <property type="match status" value="1"/>
</dbReference>
<organism evidence="3 4">
    <name type="scientific">Humibacillus xanthopallidus</name>
    <dbReference type="NCBI Taxonomy" id="412689"/>
    <lineage>
        <taxon>Bacteria</taxon>
        <taxon>Bacillati</taxon>
        <taxon>Actinomycetota</taxon>
        <taxon>Actinomycetes</taxon>
        <taxon>Micrococcales</taxon>
        <taxon>Intrasporangiaceae</taxon>
        <taxon>Humibacillus</taxon>
    </lineage>
</organism>
<feature type="transmembrane region" description="Helical" evidence="2">
    <location>
        <begin position="75"/>
        <end position="97"/>
    </location>
</feature>
<evidence type="ECO:0000313" key="4">
    <source>
        <dbReference type="Proteomes" id="UP000320085"/>
    </source>
</evidence>
<accession>A0A543PVR1</accession>
<evidence type="ECO:0000313" key="3">
    <source>
        <dbReference type="EMBL" id="TQN48136.1"/>
    </source>
</evidence>
<dbReference type="Proteomes" id="UP000320085">
    <property type="component" value="Unassembled WGS sequence"/>
</dbReference>
<feature type="region of interest" description="Disordered" evidence="1">
    <location>
        <begin position="157"/>
        <end position="194"/>
    </location>
</feature>
<reference evidence="3 4" key="1">
    <citation type="submission" date="2019-06" db="EMBL/GenBank/DDBJ databases">
        <title>Sequencing the genomes of 1000 actinobacteria strains.</title>
        <authorList>
            <person name="Klenk H.-P."/>
        </authorList>
    </citation>
    <scope>NUCLEOTIDE SEQUENCE [LARGE SCALE GENOMIC DNA]</scope>
    <source>
        <strain evidence="3 4">DSM 21776</strain>
    </source>
</reference>
<comment type="caution">
    <text evidence="3">The sequence shown here is derived from an EMBL/GenBank/DDBJ whole genome shotgun (WGS) entry which is preliminary data.</text>
</comment>
<dbReference type="AlphaFoldDB" id="A0A543PVR1"/>
<dbReference type="RefSeq" id="WP_141820882.1">
    <property type="nucleotide sequence ID" value="NZ_BAAAQC010000018.1"/>
</dbReference>
<dbReference type="EMBL" id="VFQF01000001">
    <property type="protein sequence ID" value="TQN48136.1"/>
    <property type="molecule type" value="Genomic_DNA"/>
</dbReference>
<evidence type="ECO:0000256" key="2">
    <source>
        <dbReference type="SAM" id="Phobius"/>
    </source>
</evidence>
<sequence length="194" mass="19493">MRLSKRYAALVVLVPAALALLLTTRPWAVGEARDVLSAGSTEVTGGAAAPGVVGLVVVTVLALLGLMTGGRVIRAVSAVVIVLAAAGAAALTLLVALRPVDAVSAAVAKELARTTAPDATGTTTFWGWAAAVVSVALLVGAIAAALSSRSWAGLSSRYERGSRPESGPRGQVRSAWDELSDGGDPTLRDSPGQT</sequence>
<evidence type="ECO:0000256" key="1">
    <source>
        <dbReference type="SAM" id="MobiDB-lite"/>
    </source>
</evidence>
<dbReference type="InterPro" id="IPR019051">
    <property type="entry name" value="Trp_biosyn_TM_oprn/chp"/>
</dbReference>
<feature type="transmembrane region" description="Helical" evidence="2">
    <location>
        <begin position="125"/>
        <end position="147"/>
    </location>
</feature>
<proteinExistence type="predicted"/>
<gene>
    <name evidence="3" type="ORF">FHX52_1261</name>
</gene>
<dbReference type="OrthoDB" id="4868082at2"/>
<keyword evidence="2" id="KW-1133">Transmembrane helix</keyword>
<keyword evidence="2" id="KW-0472">Membrane</keyword>
<feature type="transmembrane region" description="Helical" evidence="2">
    <location>
        <begin position="48"/>
        <end position="68"/>
    </location>
</feature>